<evidence type="ECO:0000256" key="4">
    <source>
        <dbReference type="HAMAP-Rule" id="MF_01468"/>
    </source>
</evidence>
<evidence type="ECO:0000256" key="3">
    <source>
        <dbReference type="ARBA" id="ARBA00022801"/>
    </source>
</evidence>
<reference evidence="6 7" key="1">
    <citation type="submission" date="2021-04" db="EMBL/GenBank/DDBJ databases">
        <title>Allobacillus sp. nov. SKP8-2 isolated from shrimp paste.</title>
        <authorList>
            <person name="Tanasupawat S."/>
            <person name="Yiamsombat S."/>
            <person name="Kanchanasin P."/>
            <person name="Kuncharoen N."/>
        </authorList>
    </citation>
    <scope>NUCLEOTIDE SEQUENCE [LARGE SCALE GENOMIC DNA]</scope>
    <source>
        <strain evidence="6 7">SKP8-2</strain>
    </source>
</reference>
<comment type="subcellular location">
    <subcellularLocation>
        <location evidence="4">Cytoplasm</location>
    </subcellularLocation>
</comment>
<keyword evidence="4" id="KW-0698">rRNA processing</keyword>
<feature type="domain" description="RNase III" evidence="5">
    <location>
        <begin position="1"/>
        <end position="130"/>
    </location>
</feature>
<comment type="similarity">
    <text evidence="4">Belongs to the MrnC RNase family.</text>
</comment>
<dbReference type="InterPro" id="IPR000999">
    <property type="entry name" value="RNase_III_dom"/>
</dbReference>
<dbReference type="SMART" id="SM00535">
    <property type="entry name" value="RIBOc"/>
    <property type="match status" value="1"/>
</dbReference>
<dbReference type="EMBL" id="JAGSIE010000017">
    <property type="protein sequence ID" value="MBR7553819.1"/>
    <property type="molecule type" value="Genomic_DNA"/>
</dbReference>
<dbReference type="PANTHER" id="PTHR34276">
    <property type="entry name" value="MINI-RIBONUCLEASE 3"/>
    <property type="match status" value="1"/>
</dbReference>
<proteinExistence type="inferred from homology"/>
<comment type="subunit">
    <text evidence="4">Homodimer.</text>
</comment>
<protein>
    <recommendedName>
        <fullName evidence="4">Mini-ribonuclease 3</fullName>
        <shortName evidence="4">Mini-3</shortName>
        <shortName evidence="4">Mini-RNase 3</shortName>
        <ecNumber evidence="4">3.1.26.-</ecNumber>
    </recommendedName>
    <alternativeName>
        <fullName evidence="4">Mini-RNase III</fullName>
        <shortName evidence="4">Mini-III</shortName>
    </alternativeName>
</protein>
<evidence type="ECO:0000256" key="2">
    <source>
        <dbReference type="ARBA" id="ARBA00022759"/>
    </source>
</evidence>
<evidence type="ECO:0000313" key="6">
    <source>
        <dbReference type="EMBL" id="MBR7553819.1"/>
    </source>
</evidence>
<dbReference type="GO" id="GO:0005737">
    <property type="term" value="C:cytoplasm"/>
    <property type="evidence" value="ECO:0007669"/>
    <property type="project" value="UniProtKB-SubCell"/>
</dbReference>
<comment type="caution">
    <text evidence="6">The sequence shown here is derived from an EMBL/GenBank/DDBJ whole genome shotgun (WGS) entry which is preliminary data.</text>
</comment>
<dbReference type="Gene3D" id="1.10.1520.10">
    <property type="entry name" value="Ribonuclease III domain"/>
    <property type="match status" value="1"/>
</dbReference>
<sequence length="133" mass="15303">MTEPFQMKSLALAYMGDAIYEVYVRAYLIEKGEVKPQKLHQSAISFVAATAQASTVKSWLNDRFLTEKEEAIVRRGRNAKSNKPKSTDVQTYRLSTAFEALLGYLYLNQETDRLEQLISMAIMDAEERRTKRE</sequence>
<dbReference type="EC" id="3.1.26.-" evidence="4"/>
<dbReference type="Proteomes" id="UP000675431">
    <property type="component" value="Unassembled WGS sequence"/>
</dbReference>
<keyword evidence="7" id="KW-1185">Reference proteome</keyword>
<evidence type="ECO:0000259" key="5">
    <source>
        <dbReference type="SMART" id="SM00535"/>
    </source>
</evidence>
<keyword evidence="4" id="KW-0694">RNA-binding</keyword>
<keyword evidence="4" id="KW-0963">Cytoplasm</keyword>
<dbReference type="PIRSF" id="PIRSF005520">
    <property type="entry name" value="UCP005520"/>
    <property type="match status" value="1"/>
</dbReference>
<keyword evidence="4" id="KW-0460">Magnesium</keyword>
<dbReference type="GO" id="GO:0004525">
    <property type="term" value="F:ribonuclease III activity"/>
    <property type="evidence" value="ECO:0007669"/>
    <property type="project" value="InterPro"/>
</dbReference>
<keyword evidence="3 4" id="KW-0378">Hydrolase</keyword>
<name>A0A941CUA5_9BACI</name>
<dbReference type="AlphaFoldDB" id="A0A941CUA5"/>
<dbReference type="InterPro" id="IPR036389">
    <property type="entry name" value="RNase_III_sf"/>
</dbReference>
<dbReference type="RefSeq" id="WP_212369538.1">
    <property type="nucleotide sequence ID" value="NZ_JAGSIE010000017.1"/>
</dbReference>
<dbReference type="SUPFAM" id="SSF69065">
    <property type="entry name" value="RNase III domain-like"/>
    <property type="match status" value="1"/>
</dbReference>
<keyword evidence="2 4" id="KW-0255">Endonuclease</keyword>
<keyword evidence="4" id="KW-0690">Ribosome biogenesis</keyword>
<dbReference type="InterPro" id="IPR008226">
    <property type="entry name" value="Mini3_fam"/>
</dbReference>
<gene>
    <name evidence="4" type="primary">mrnC</name>
    <name evidence="6" type="ORF">KC820_06565</name>
</gene>
<dbReference type="HAMAP" id="MF_01468">
    <property type="entry name" value="RNase_Mini_III"/>
    <property type="match status" value="1"/>
</dbReference>
<accession>A0A941CUA5</accession>
<comment type="function">
    <text evidence="4">Involved in correct processing of both the 5' and 3' ends of 23S rRNA precursor. Processes 30S rRNA precursor transcript even in absence of ribonuclease 3 (Rnc); Rnc processes 30S rRNA into smaller rRNA precursors.</text>
</comment>
<dbReference type="PANTHER" id="PTHR34276:SF1">
    <property type="entry name" value="MINI-RIBONUCLEASE 3"/>
    <property type="match status" value="1"/>
</dbReference>
<evidence type="ECO:0000313" key="7">
    <source>
        <dbReference type="Proteomes" id="UP000675431"/>
    </source>
</evidence>
<keyword evidence="4" id="KW-0699">rRNA-binding</keyword>
<keyword evidence="1 4" id="KW-0540">Nuclease</keyword>
<dbReference type="Pfam" id="PF00636">
    <property type="entry name" value="Ribonuclease_3"/>
    <property type="match status" value="1"/>
</dbReference>
<dbReference type="GO" id="GO:0019843">
    <property type="term" value="F:rRNA binding"/>
    <property type="evidence" value="ECO:0007669"/>
    <property type="project" value="UniProtKB-UniRule"/>
</dbReference>
<feature type="active site" evidence="4">
    <location>
        <position position="17"/>
    </location>
</feature>
<organism evidence="6 7">
    <name type="scientific">Allobacillus saliphilus</name>
    <dbReference type="NCBI Taxonomy" id="2912308"/>
    <lineage>
        <taxon>Bacteria</taxon>
        <taxon>Bacillati</taxon>
        <taxon>Bacillota</taxon>
        <taxon>Bacilli</taxon>
        <taxon>Bacillales</taxon>
        <taxon>Bacillaceae</taxon>
        <taxon>Allobacillus</taxon>
    </lineage>
</organism>
<comment type="cofactor">
    <cofactor evidence="4">
        <name>Mg(2+)</name>
        <dbReference type="ChEBI" id="CHEBI:18420"/>
    </cofactor>
</comment>
<dbReference type="GO" id="GO:0006364">
    <property type="term" value="P:rRNA processing"/>
    <property type="evidence" value="ECO:0007669"/>
    <property type="project" value="UniProtKB-UniRule"/>
</dbReference>
<evidence type="ECO:0000256" key="1">
    <source>
        <dbReference type="ARBA" id="ARBA00022722"/>
    </source>
</evidence>